<name>A0A6I4VU45_9BACL</name>
<dbReference type="CDD" id="cd00093">
    <property type="entry name" value="HTH_XRE"/>
    <property type="match status" value="1"/>
</dbReference>
<feature type="repeat" description="TPR" evidence="6">
    <location>
        <begin position="291"/>
        <end position="324"/>
    </location>
</feature>
<evidence type="ECO:0000313" key="9">
    <source>
        <dbReference type="Proteomes" id="UP000430692"/>
    </source>
</evidence>
<accession>A0A6I4VU45</accession>
<dbReference type="Pfam" id="PF13181">
    <property type="entry name" value="TPR_8"/>
    <property type="match status" value="1"/>
</dbReference>
<reference evidence="8 9" key="1">
    <citation type="submission" date="2019-12" db="EMBL/GenBank/DDBJ databases">
        <title>Whole-genome analyses of novel actinobacteria.</title>
        <authorList>
            <person name="Sahin N."/>
            <person name="Saygin H."/>
        </authorList>
    </citation>
    <scope>NUCLEOTIDE SEQUENCE [LARGE SCALE GENOMIC DNA]</scope>
    <source>
        <strain evidence="8 9">KC615</strain>
    </source>
</reference>
<evidence type="ECO:0000256" key="5">
    <source>
        <dbReference type="ARBA" id="ARBA00038253"/>
    </source>
</evidence>
<dbReference type="InterPro" id="IPR001387">
    <property type="entry name" value="Cro/C1-type_HTH"/>
</dbReference>
<dbReference type="GO" id="GO:0005737">
    <property type="term" value="C:cytoplasm"/>
    <property type="evidence" value="ECO:0007669"/>
    <property type="project" value="UniProtKB-SubCell"/>
</dbReference>
<evidence type="ECO:0000256" key="1">
    <source>
        <dbReference type="ARBA" id="ARBA00004496"/>
    </source>
</evidence>
<dbReference type="SUPFAM" id="SSF48452">
    <property type="entry name" value="TPR-like"/>
    <property type="match status" value="2"/>
</dbReference>
<dbReference type="PANTHER" id="PTHR46630:SF1">
    <property type="entry name" value="TETRATRICOPEPTIDE REPEAT PROTEIN 29"/>
    <property type="match status" value="1"/>
</dbReference>
<dbReference type="InterPro" id="IPR019734">
    <property type="entry name" value="TPR_rpt"/>
</dbReference>
<dbReference type="RefSeq" id="WP_160801401.1">
    <property type="nucleotide sequence ID" value="NZ_WUUL01000006.1"/>
</dbReference>
<dbReference type="InterPro" id="IPR010982">
    <property type="entry name" value="Lambda_DNA-bd_dom_sf"/>
</dbReference>
<dbReference type="Pfam" id="PF13424">
    <property type="entry name" value="TPR_12"/>
    <property type="match status" value="1"/>
</dbReference>
<proteinExistence type="inferred from homology"/>
<feature type="repeat" description="TPR" evidence="6">
    <location>
        <begin position="370"/>
        <end position="403"/>
    </location>
</feature>
<comment type="subcellular location">
    <subcellularLocation>
        <location evidence="1">Cytoplasm</location>
    </subcellularLocation>
</comment>
<keyword evidence="9" id="KW-1185">Reference proteome</keyword>
<dbReference type="PANTHER" id="PTHR46630">
    <property type="entry name" value="TETRATRICOPEPTIDE REPEAT PROTEIN 29"/>
    <property type="match status" value="1"/>
</dbReference>
<dbReference type="Gene3D" id="1.25.40.10">
    <property type="entry name" value="Tetratricopeptide repeat domain"/>
    <property type="match status" value="2"/>
</dbReference>
<comment type="similarity">
    <text evidence="5">Belongs to the Rap family.</text>
</comment>
<dbReference type="InterPro" id="IPR051476">
    <property type="entry name" value="Bac_ResReg_Asp_Phosphatase"/>
</dbReference>
<evidence type="ECO:0000256" key="3">
    <source>
        <dbReference type="ARBA" id="ARBA00022737"/>
    </source>
</evidence>
<evidence type="ECO:0000256" key="4">
    <source>
        <dbReference type="ARBA" id="ARBA00022803"/>
    </source>
</evidence>
<protein>
    <submittedName>
        <fullName evidence="8">Tetratricopeptide repeat protein</fullName>
    </submittedName>
</protein>
<comment type="caution">
    <text evidence="8">The sequence shown here is derived from an EMBL/GenBank/DDBJ whole genome shotgun (WGS) entry which is preliminary data.</text>
</comment>
<dbReference type="EMBL" id="WUUL01000006">
    <property type="protein sequence ID" value="MXQ54038.1"/>
    <property type="molecule type" value="Genomic_DNA"/>
</dbReference>
<keyword evidence="3" id="KW-0677">Repeat</keyword>
<sequence length="449" mass="52126">MNRKILGARLKERRKEIKESMESLADEFISAATIGNIERGLPNVTEEKMEYYAKKIGMGSELFGIISEAEKKEKELEAELLYLEDIISADIDNSLQRLEGEMSFIKRDSRLSALYHYLLGRCYFVKRKKNNEVMLRKADKHYSEALRLLEKSPELSDSNLQAASLNEQGRIYYHLHDVEKALKLTENGIKEFQKDGKRQENIYFLLLNKANYLEQLNRDELALKTLEELWKKVSAIDGTKVLTLIGLDAILQMYVIFAGVLTKSKHYKSALEFADEGVRIARINGKFDKLVLLWITIGEIYESMNDTTEAEDYYIKALSIREKVDDQDIFYALTSLGKLYLTKQKYKDAQPLINEAFLIAEHNKDELAMLDSLILLGNCYHEQKQYQKAIIPLQKAFKLANKYKLTKKQHEVILGLCYGYKKIEDHASYMKYLEKMFELQAHMKWGIQG</sequence>
<dbReference type="Gene3D" id="1.10.260.40">
    <property type="entry name" value="lambda repressor-like DNA-binding domains"/>
    <property type="match status" value="1"/>
</dbReference>
<keyword evidence="7" id="KW-0175">Coiled coil</keyword>
<dbReference type="SUPFAM" id="SSF47413">
    <property type="entry name" value="lambda repressor-like DNA-binding domains"/>
    <property type="match status" value="1"/>
</dbReference>
<organism evidence="8 9">
    <name type="scientific">Shimazuella alba</name>
    <dbReference type="NCBI Taxonomy" id="2690964"/>
    <lineage>
        <taxon>Bacteria</taxon>
        <taxon>Bacillati</taxon>
        <taxon>Bacillota</taxon>
        <taxon>Bacilli</taxon>
        <taxon>Bacillales</taxon>
        <taxon>Thermoactinomycetaceae</taxon>
        <taxon>Shimazuella</taxon>
    </lineage>
</organism>
<gene>
    <name evidence="8" type="ORF">GSM42_09975</name>
</gene>
<dbReference type="GO" id="GO:0003677">
    <property type="term" value="F:DNA binding"/>
    <property type="evidence" value="ECO:0007669"/>
    <property type="project" value="InterPro"/>
</dbReference>
<feature type="coiled-coil region" evidence="7">
    <location>
        <begin position="175"/>
        <end position="229"/>
    </location>
</feature>
<keyword evidence="2" id="KW-0963">Cytoplasm</keyword>
<evidence type="ECO:0000256" key="2">
    <source>
        <dbReference type="ARBA" id="ARBA00022490"/>
    </source>
</evidence>
<dbReference type="Proteomes" id="UP000430692">
    <property type="component" value="Unassembled WGS sequence"/>
</dbReference>
<evidence type="ECO:0000256" key="6">
    <source>
        <dbReference type="PROSITE-ProRule" id="PRU00339"/>
    </source>
</evidence>
<dbReference type="InterPro" id="IPR011990">
    <property type="entry name" value="TPR-like_helical_dom_sf"/>
</dbReference>
<evidence type="ECO:0000313" key="8">
    <source>
        <dbReference type="EMBL" id="MXQ54038.1"/>
    </source>
</evidence>
<dbReference type="SMART" id="SM00028">
    <property type="entry name" value="TPR"/>
    <property type="match status" value="5"/>
</dbReference>
<dbReference type="PROSITE" id="PS50005">
    <property type="entry name" value="TPR"/>
    <property type="match status" value="2"/>
</dbReference>
<dbReference type="AlphaFoldDB" id="A0A6I4VU45"/>
<evidence type="ECO:0000256" key="7">
    <source>
        <dbReference type="SAM" id="Coils"/>
    </source>
</evidence>
<keyword evidence="4 6" id="KW-0802">TPR repeat</keyword>